<dbReference type="CDD" id="cd04301">
    <property type="entry name" value="NAT_SF"/>
    <property type="match status" value="1"/>
</dbReference>
<name>A0A495EAG0_9FLAO</name>
<proteinExistence type="predicted"/>
<accession>A0A495EAG0</accession>
<keyword evidence="3" id="KW-1185">Reference proteome</keyword>
<reference evidence="2 3" key="1">
    <citation type="submission" date="2018-10" db="EMBL/GenBank/DDBJ databases">
        <title>Genomic Encyclopedia of Archaeal and Bacterial Type Strains, Phase II (KMG-II): from individual species to whole genera.</title>
        <authorList>
            <person name="Goeker M."/>
        </authorList>
    </citation>
    <scope>NUCLEOTIDE SEQUENCE [LARGE SCALE GENOMIC DNA]</scope>
    <source>
        <strain evidence="2 3">DSM 25230</strain>
    </source>
</reference>
<dbReference type="AlphaFoldDB" id="A0A495EAG0"/>
<sequence>MLLTHKKLSIKQIQASETWPLRHVVMYPTHPKEYVILENDKEGIHFGGYAEGILVTVVSLFIKEKNAQFRKLATLEEHQGKGYASQLLSFVFDFSKKKNTSKIWCNARENKANFYHNFGMTKTNKTYKESGINFVIMEVNY</sequence>
<dbReference type="Gene3D" id="3.40.630.30">
    <property type="match status" value="1"/>
</dbReference>
<gene>
    <name evidence="2" type="ORF">CLV91_1558</name>
</gene>
<feature type="domain" description="N-acetyltransferase" evidence="1">
    <location>
        <begin position="1"/>
        <end position="141"/>
    </location>
</feature>
<comment type="caution">
    <text evidence="2">The sequence shown here is derived from an EMBL/GenBank/DDBJ whole genome shotgun (WGS) entry which is preliminary data.</text>
</comment>
<dbReference type="Pfam" id="PF13673">
    <property type="entry name" value="Acetyltransf_10"/>
    <property type="match status" value="1"/>
</dbReference>
<dbReference type="InterPro" id="IPR000182">
    <property type="entry name" value="GNAT_dom"/>
</dbReference>
<dbReference type="SUPFAM" id="SSF55729">
    <property type="entry name" value="Acyl-CoA N-acyltransferases (Nat)"/>
    <property type="match status" value="1"/>
</dbReference>
<dbReference type="GO" id="GO:0016747">
    <property type="term" value="F:acyltransferase activity, transferring groups other than amino-acyl groups"/>
    <property type="evidence" value="ECO:0007669"/>
    <property type="project" value="InterPro"/>
</dbReference>
<dbReference type="PROSITE" id="PS51186">
    <property type="entry name" value="GNAT"/>
    <property type="match status" value="1"/>
</dbReference>
<protein>
    <submittedName>
        <fullName evidence="2">Acetyltransferase (GNAT) family protein</fullName>
    </submittedName>
</protein>
<keyword evidence="2" id="KW-0808">Transferase</keyword>
<dbReference type="InterPro" id="IPR016181">
    <property type="entry name" value="Acyl_CoA_acyltransferase"/>
</dbReference>
<dbReference type="EMBL" id="RBIQ01000008">
    <property type="protein sequence ID" value="RKR12847.1"/>
    <property type="molecule type" value="Genomic_DNA"/>
</dbReference>
<evidence type="ECO:0000313" key="2">
    <source>
        <dbReference type="EMBL" id="RKR12847.1"/>
    </source>
</evidence>
<dbReference type="Proteomes" id="UP000269412">
    <property type="component" value="Unassembled WGS sequence"/>
</dbReference>
<organism evidence="2 3">
    <name type="scientific">Maribacter vaceletii</name>
    <dbReference type="NCBI Taxonomy" id="1206816"/>
    <lineage>
        <taxon>Bacteria</taxon>
        <taxon>Pseudomonadati</taxon>
        <taxon>Bacteroidota</taxon>
        <taxon>Flavobacteriia</taxon>
        <taxon>Flavobacteriales</taxon>
        <taxon>Flavobacteriaceae</taxon>
        <taxon>Maribacter</taxon>
    </lineage>
</organism>
<evidence type="ECO:0000259" key="1">
    <source>
        <dbReference type="PROSITE" id="PS51186"/>
    </source>
</evidence>
<evidence type="ECO:0000313" key="3">
    <source>
        <dbReference type="Proteomes" id="UP000269412"/>
    </source>
</evidence>